<evidence type="ECO:0000313" key="4">
    <source>
        <dbReference type="EMBL" id="CCE64018.1"/>
    </source>
</evidence>
<dbReference type="RefSeq" id="XP_003686452.1">
    <property type="nucleotide sequence ID" value="XM_003686404.1"/>
</dbReference>
<feature type="transmembrane region" description="Helical" evidence="2">
    <location>
        <begin position="266"/>
        <end position="285"/>
    </location>
</feature>
<feature type="signal peptide" evidence="3">
    <location>
        <begin position="1"/>
        <end position="21"/>
    </location>
</feature>
<sequence length="286" mass="32675">MFYVDKKVILLFTFLISKSLCNESIISLNIEDSLDKTIDNANSNTLVVHLNKDSISPELLSKLVSSTNIIFADMPELPDFINRNTLKKSKNSYDTKFDSTIHNIDSIYHNQLKTIMEDLLQDTKEEGNKQKEFDKEEKEEEEEEDSDNKQNGENKDNQLKKVGKKNSDSERGVGDNYEDEKASDFDQESTDNKNNNKNDDKNETSDNVTFNNKMRKNMQEHGNQNHSKTSTTIEAKSTTLPKTNNVSNTTGSNHSVSGSTRVESDFMWILCFLIVYLCVLPILNFK</sequence>
<evidence type="ECO:0000256" key="1">
    <source>
        <dbReference type="SAM" id="MobiDB-lite"/>
    </source>
</evidence>
<feature type="compositionally biased region" description="Basic and acidic residues" evidence="1">
    <location>
        <begin position="147"/>
        <end position="204"/>
    </location>
</feature>
<reference evidence="4 5" key="1">
    <citation type="journal article" date="2011" name="Proc. Natl. Acad. Sci. U.S.A.">
        <title>Evolutionary erosion of yeast sex chromosomes by mating-type switching accidents.</title>
        <authorList>
            <person name="Gordon J.L."/>
            <person name="Armisen D."/>
            <person name="Proux-Wera E."/>
            <person name="Oheigeartaigh S.S."/>
            <person name="Byrne K.P."/>
            <person name="Wolfe K.H."/>
        </authorList>
    </citation>
    <scope>NUCLEOTIDE SEQUENCE [LARGE SCALE GENOMIC DNA]</scope>
    <source>
        <strain evidence="5">ATCC 24235 / CBS 4417 / NBRC 1672 / NRRL Y-8282 / UCD 70-5</strain>
    </source>
</reference>
<protein>
    <submittedName>
        <fullName evidence="4">Uncharacterized protein</fullName>
    </submittedName>
</protein>
<dbReference type="AlphaFoldDB" id="G8BVU0"/>
<feature type="region of interest" description="Disordered" evidence="1">
    <location>
        <begin position="127"/>
        <end position="258"/>
    </location>
</feature>
<keyword evidence="2" id="KW-0472">Membrane</keyword>
<dbReference type="eggNOG" id="ENOG502SC0R">
    <property type="taxonomic scope" value="Eukaryota"/>
</dbReference>
<dbReference type="OrthoDB" id="4070717at2759"/>
<dbReference type="EMBL" id="HE612862">
    <property type="protein sequence ID" value="CCE64018.1"/>
    <property type="molecule type" value="Genomic_DNA"/>
</dbReference>
<dbReference type="HOGENOM" id="CLU_973790_0_0_1"/>
<dbReference type="GeneID" id="11533558"/>
<keyword evidence="2" id="KW-1133">Transmembrane helix</keyword>
<feature type="compositionally biased region" description="Acidic residues" evidence="1">
    <location>
        <begin position="137"/>
        <end position="146"/>
    </location>
</feature>
<evidence type="ECO:0000313" key="5">
    <source>
        <dbReference type="Proteomes" id="UP000005666"/>
    </source>
</evidence>
<feature type="chain" id="PRO_5003508724" evidence="3">
    <location>
        <begin position="22"/>
        <end position="286"/>
    </location>
</feature>
<keyword evidence="2" id="KW-0812">Transmembrane</keyword>
<feature type="compositionally biased region" description="Polar residues" evidence="1">
    <location>
        <begin position="220"/>
        <end position="258"/>
    </location>
</feature>
<evidence type="ECO:0000256" key="2">
    <source>
        <dbReference type="SAM" id="Phobius"/>
    </source>
</evidence>
<organism evidence="4 5">
    <name type="scientific">Tetrapisispora phaffii (strain ATCC 24235 / CBS 4417 / NBRC 1672 / NRRL Y-8282 / UCD 70-5)</name>
    <name type="common">Yeast</name>
    <name type="synonym">Fabospora phaffii</name>
    <dbReference type="NCBI Taxonomy" id="1071381"/>
    <lineage>
        <taxon>Eukaryota</taxon>
        <taxon>Fungi</taxon>
        <taxon>Dikarya</taxon>
        <taxon>Ascomycota</taxon>
        <taxon>Saccharomycotina</taxon>
        <taxon>Saccharomycetes</taxon>
        <taxon>Saccharomycetales</taxon>
        <taxon>Saccharomycetaceae</taxon>
        <taxon>Tetrapisispora</taxon>
    </lineage>
</organism>
<feature type="compositionally biased region" description="Basic and acidic residues" evidence="1">
    <location>
        <begin position="127"/>
        <end position="136"/>
    </location>
</feature>
<proteinExistence type="predicted"/>
<dbReference type="KEGG" id="tpf:TPHA_0G01820"/>
<accession>G8BVU0</accession>
<evidence type="ECO:0000256" key="3">
    <source>
        <dbReference type="SAM" id="SignalP"/>
    </source>
</evidence>
<keyword evidence="3" id="KW-0732">Signal</keyword>
<name>G8BVU0_TETPH</name>
<keyword evidence="5" id="KW-1185">Reference proteome</keyword>
<gene>
    <name evidence="4" type="primary">TPHA0G01820</name>
    <name evidence="4" type="ordered locus">TPHA_0G01820</name>
</gene>
<dbReference type="Proteomes" id="UP000005666">
    <property type="component" value="Chromosome 7"/>
</dbReference>
<dbReference type="OMA" id="NIIFADM"/>